<keyword evidence="4" id="KW-1185">Reference proteome</keyword>
<feature type="chain" id="PRO_5035327548" evidence="1">
    <location>
        <begin position="23"/>
        <end position="321"/>
    </location>
</feature>
<evidence type="ECO:0000313" key="4">
    <source>
        <dbReference type="Proteomes" id="UP000642829"/>
    </source>
</evidence>
<dbReference type="AlphaFoldDB" id="A0A8J3DHF0"/>
<sequence length="321" mass="36654">MKTLKDFRFHCLILIIATSLSAATDKVKILGVGNSFTQNSAKYLDDIYASDPNVDADIGMAIIGGCSLERHVKHAKEHTADPETGNAYAYYLNSKRLKGNTSLQEILEAEDWDFVTIQQVSTQSYKEESFYPYTQQLIEYIRQFRPAAEIIVHETWSHSVNSYRSKDWKLDPDDMYGKLHANYAKIADEFDLRIIPVGTAFQNARALTMWDLEVNDFDPKNHALTYPKDKNNLPDMTKSLNKDYIWKQNKEGEWTLRTDGFHANVKGEYLGALLWFEFFSGQDALNVTYKPKGLTDEQAESLREVAHATLVAEKQLAVMAE</sequence>
<dbReference type="SUPFAM" id="SSF52266">
    <property type="entry name" value="SGNH hydrolase"/>
    <property type="match status" value="1"/>
</dbReference>
<dbReference type="InterPro" id="IPR036514">
    <property type="entry name" value="SGNH_hydro_sf"/>
</dbReference>
<dbReference type="GO" id="GO:0016788">
    <property type="term" value="F:hydrolase activity, acting on ester bonds"/>
    <property type="evidence" value="ECO:0007669"/>
    <property type="project" value="UniProtKB-ARBA"/>
</dbReference>
<feature type="domain" description="DUF4886" evidence="2">
    <location>
        <begin position="28"/>
        <end position="208"/>
    </location>
</feature>
<accession>A0A8J3DHF0</accession>
<reference evidence="3" key="2">
    <citation type="submission" date="2020-09" db="EMBL/GenBank/DDBJ databases">
        <authorList>
            <person name="Sun Q."/>
            <person name="Kim S."/>
        </authorList>
    </citation>
    <scope>NUCLEOTIDE SEQUENCE</scope>
    <source>
        <strain evidence="3">KCTC 12870</strain>
    </source>
</reference>
<evidence type="ECO:0000313" key="3">
    <source>
        <dbReference type="EMBL" id="GHC02480.1"/>
    </source>
</evidence>
<organism evidence="3 4">
    <name type="scientific">Cerasicoccus arenae</name>
    <dbReference type="NCBI Taxonomy" id="424488"/>
    <lineage>
        <taxon>Bacteria</taxon>
        <taxon>Pseudomonadati</taxon>
        <taxon>Verrucomicrobiota</taxon>
        <taxon>Opitutia</taxon>
        <taxon>Puniceicoccales</taxon>
        <taxon>Cerasicoccaceae</taxon>
        <taxon>Cerasicoccus</taxon>
    </lineage>
</organism>
<dbReference type="EMBL" id="BMXG01000010">
    <property type="protein sequence ID" value="GHC02480.1"/>
    <property type="molecule type" value="Genomic_DNA"/>
</dbReference>
<keyword evidence="1" id="KW-0732">Signal</keyword>
<reference evidence="3" key="1">
    <citation type="journal article" date="2014" name="Int. J. Syst. Evol. Microbiol.">
        <title>Complete genome sequence of Corynebacterium casei LMG S-19264T (=DSM 44701T), isolated from a smear-ripened cheese.</title>
        <authorList>
            <consortium name="US DOE Joint Genome Institute (JGI-PGF)"/>
            <person name="Walter F."/>
            <person name="Albersmeier A."/>
            <person name="Kalinowski J."/>
            <person name="Ruckert C."/>
        </authorList>
    </citation>
    <scope>NUCLEOTIDE SEQUENCE</scope>
    <source>
        <strain evidence="3">KCTC 12870</strain>
    </source>
</reference>
<protein>
    <submittedName>
        <fullName evidence="3">DUF4886 domain-containing protein</fullName>
    </submittedName>
</protein>
<dbReference type="Pfam" id="PF16227">
    <property type="entry name" value="DUF4886"/>
    <property type="match status" value="1"/>
</dbReference>
<proteinExistence type="predicted"/>
<dbReference type="RefSeq" id="WP_189514425.1">
    <property type="nucleotide sequence ID" value="NZ_BMXG01000010.1"/>
</dbReference>
<dbReference type="Gene3D" id="3.40.50.1110">
    <property type="entry name" value="SGNH hydrolase"/>
    <property type="match status" value="1"/>
</dbReference>
<gene>
    <name evidence="3" type="ORF">GCM10007047_18810</name>
</gene>
<evidence type="ECO:0000256" key="1">
    <source>
        <dbReference type="SAM" id="SignalP"/>
    </source>
</evidence>
<evidence type="ECO:0000259" key="2">
    <source>
        <dbReference type="Pfam" id="PF16227"/>
    </source>
</evidence>
<name>A0A8J3DHF0_9BACT</name>
<dbReference type="InterPro" id="IPR032616">
    <property type="entry name" value="DUF4886"/>
</dbReference>
<comment type="caution">
    <text evidence="3">The sequence shown here is derived from an EMBL/GenBank/DDBJ whole genome shotgun (WGS) entry which is preliminary data.</text>
</comment>
<dbReference type="Proteomes" id="UP000642829">
    <property type="component" value="Unassembled WGS sequence"/>
</dbReference>
<feature type="signal peptide" evidence="1">
    <location>
        <begin position="1"/>
        <end position="22"/>
    </location>
</feature>